<organism evidence="5 6">
    <name type="scientific">Aspergillus fijiensis CBS 313.89</name>
    <dbReference type="NCBI Taxonomy" id="1448319"/>
    <lineage>
        <taxon>Eukaryota</taxon>
        <taxon>Fungi</taxon>
        <taxon>Dikarya</taxon>
        <taxon>Ascomycota</taxon>
        <taxon>Pezizomycotina</taxon>
        <taxon>Eurotiomycetes</taxon>
        <taxon>Eurotiomycetidae</taxon>
        <taxon>Eurotiales</taxon>
        <taxon>Aspergillaceae</taxon>
        <taxon>Aspergillus</taxon>
    </lineage>
</organism>
<dbReference type="VEuPathDB" id="FungiDB:BO72DRAFT_399403"/>
<name>A0A8G1RZE8_9EURO</name>
<evidence type="ECO:0000313" key="5">
    <source>
        <dbReference type="EMBL" id="RAK79596.1"/>
    </source>
</evidence>
<gene>
    <name evidence="5" type="ORF">BO72DRAFT_399403</name>
</gene>
<evidence type="ECO:0000256" key="2">
    <source>
        <dbReference type="ARBA" id="ARBA00022679"/>
    </source>
</evidence>
<keyword evidence="1 5" id="KW-0489">Methyltransferase</keyword>
<dbReference type="OrthoDB" id="4863010at2759"/>
<dbReference type="Gene3D" id="3.40.50.150">
    <property type="entry name" value="Vaccinia Virus protein VP39"/>
    <property type="match status" value="1"/>
</dbReference>
<dbReference type="RefSeq" id="XP_040803606.1">
    <property type="nucleotide sequence ID" value="XM_040942123.1"/>
</dbReference>
<keyword evidence="3" id="KW-0949">S-adenosyl-L-methionine</keyword>
<dbReference type="Proteomes" id="UP000249789">
    <property type="component" value="Unassembled WGS sequence"/>
</dbReference>
<dbReference type="EMBL" id="KZ824632">
    <property type="protein sequence ID" value="RAK79596.1"/>
    <property type="molecule type" value="Genomic_DNA"/>
</dbReference>
<keyword evidence="2 5" id="KW-0808">Transferase</keyword>
<reference evidence="5 6" key="1">
    <citation type="submission" date="2018-02" db="EMBL/GenBank/DDBJ databases">
        <title>The genomes of Aspergillus section Nigri reveals drivers in fungal speciation.</title>
        <authorList>
            <consortium name="DOE Joint Genome Institute"/>
            <person name="Vesth T.C."/>
            <person name="Nybo J."/>
            <person name="Theobald S."/>
            <person name="Brandl J."/>
            <person name="Frisvad J.C."/>
            <person name="Nielsen K.F."/>
            <person name="Lyhne E.K."/>
            <person name="Kogle M.E."/>
            <person name="Kuo A."/>
            <person name="Riley R."/>
            <person name="Clum A."/>
            <person name="Nolan M."/>
            <person name="Lipzen A."/>
            <person name="Salamov A."/>
            <person name="Henrissat B."/>
            <person name="Wiebenga A."/>
            <person name="De vries R.P."/>
            <person name="Grigoriev I.V."/>
            <person name="Mortensen U.H."/>
            <person name="Andersen M.R."/>
            <person name="Baker S.E."/>
        </authorList>
    </citation>
    <scope>NUCLEOTIDE SEQUENCE [LARGE SCALE GENOMIC DNA]</scope>
    <source>
        <strain evidence="5 6">CBS 313.89</strain>
    </source>
</reference>
<dbReference type="PANTHER" id="PTHR43167">
    <property type="entry name" value="PUTATIVE (AFU_ORTHOLOGUE AFUA_6G01830)-RELATED"/>
    <property type="match status" value="1"/>
</dbReference>
<dbReference type="PROSITE" id="PS51682">
    <property type="entry name" value="SAM_OMT_I"/>
    <property type="match status" value="1"/>
</dbReference>
<sequence>MLIMASQASNHPLKHVSPHILSLLSRLHNNSAAQEAHMTWDDFEPESVDQKMRDKFVAIEQDKAFFLYQMGLATGAKTIVEAGTSYGVSTIYLALAVASNVEVTGGPGRVIATEHEPEKAKKAREHWNACGSSVSEIIELREGDIRETLKHDLGTVDMLLLDIWGPMLLPALKLVQPALRPGAVIITDNTISAAEHCKELLDYMRAPGSDFRNLTLPFNNGLEMSVYQPQG</sequence>
<keyword evidence="6" id="KW-1185">Reference proteome</keyword>
<dbReference type="CDD" id="cd02440">
    <property type="entry name" value="AdoMet_MTases"/>
    <property type="match status" value="1"/>
</dbReference>
<evidence type="ECO:0000256" key="1">
    <source>
        <dbReference type="ARBA" id="ARBA00022603"/>
    </source>
</evidence>
<dbReference type="PANTHER" id="PTHR43167:SF1">
    <property type="entry name" value="PUTATIVE (AFU_ORTHOLOGUE AFUA_6G01830)-RELATED"/>
    <property type="match status" value="1"/>
</dbReference>
<evidence type="ECO:0000313" key="6">
    <source>
        <dbReference type="Proteomes" id="UP000249789"/>
    </source>
</evidence>
<proteinExistence type="inferred from homology"/>
<accession>A0A8G1RZE8</accession>
<dbReference type="SUPFAM" id="SSF53335">
    <property type="entry name" value="S-adenosyl-L-methionine-dependent methyltransferases"/>
    <property type="match status" value="1"/>
</dbReference>
<protein>
    <submittedName>
        <fullName evidence="5">S-adenosyl-L-methionine-dependent methyltransferase</fullName>
    </submittedName>
</protein>
<evidence type="ECO:0000256" key="4">
    <source>
        <dbReference type="ARBA" id="ARBA00023453"/>
    </source>
</evidence>
<dbReference type="GO" id="GO:0008171">
    <property type="term" value="F:O-methyltransferase activity"/>
    <property type="evidence" value="ECO:0007669"/>
    <property type="project" value="InterPro"/>
</dbReference>
<dbReference type="GeneID" id="63859456"/>
<dbReference type="Pfam" id="PF13578">
    <property type="entry name" value="Methyltransf_24"/>
    <property type="match status" value="1"/>
</dbReference>
<evidence type="ECO:0000256" key="3">
    <source>
        <dbReference type="ARBA" id="ARBA00022691"/>
    </source>
</evidence>
<dbReference type="AlphaFoldDB" id="A0A8G1RZE8"/>
<dbReference type="GO" id="GO:0032259">
    <property type="term" value="P:methylation"/>
    <property type="evidence" value="ECO:0007669"/>
    <property type="project" value="UniProtKB-KW"/>
</dbReference>
<dbReference type="InterPro" id="IPR029063">
    <property type="entry name" value="SAM-dependent_MTases_sf"/>
</dbReference>
<comment type="similarity">
    <text evidence="4">Belongs to the class I-like SAM-binding methyltransferase superfamily. Cation-dependent O-methyltransferase family.</text>
</comment>
<dbReference type="InterPro" id="IPR002935">
    <property type="entry name" value="SAM_O-MeTrfase"/>
</dbReference>